<proteinExistence type="predicted"/>
<feature type="transmembrane region" description="Helical" evidence="1">
    <location>
        <begin position="159"/>
        <end position="177"/>
    </location>
</feature>
<feature type="transmembrane region" description="Helical" evidence="1">
    <location>
        <begin position="348"/>
        <end position="374"/>
    </location>
</feature>
<feature type="transmembrane region" description="Helical" evidence="1">
    <location>
        <begin position="243"/>
        <end position="262"/>
    </location>
</feature>
<keyword evidence="1" id="KW-1133">Transmembrane helix</keyword>
<evidence type="ECO:0000256" key="1">
    <source>
        <dbReference type="SAM" id="Phobius"/>
    </source>
</evidence>
<keyword evidence="3" id="KW-1185">Reference proteome</keyword>
<dbReference type="RefSeq" id="WP_322134406.1">
    <property type="nucleotide sequence ID" value="NZ_CP085036.1"/>
</dbReference>
<organism evidence="2 3">
    <name type="scientific">Antiquaquibacter oligotrophicus</name>
    <dbReference type="NCBI Taxonomy" id="2880260"/>
    <lineage>
        <taxon>Bacteria</taxon>
        <taxon>Bacillati</taxon>
        <taxon>Actinomycetota</taxon>
        <taxon>Actinomycetes</taxon>
        <taxon>Micrococcales</taxon>
        <taxon>Microbacteriaceae</taxon>
        <taxon>Antiquaquibacter</taxon>
    </lineage>
</organism>
<sequence length="538" mass="54071">MSAFLRILAAQARRDRWVLTIWILGIAALGLAAANAISSEFAEEAERAAIVAVAAANPAFLFLRGLPDGTSVGVVAFFQAFSFTAVLAGLMSTFLVARHTRADEEQGRGELVQSTPVRRASPLLATVALGVIANVVLAALVAAGYAASGLPIEGSVMTGLATGSTGLVFVGVGALVAQAAPTGRATNGIAAAAVGVAYLVRGVGDALGTPSDDLTRVVPSALSWASPIGWAQATRPFAEPTPLPLALSLATFALLTLAAVLVRARRDLGSSILPESAGRASAGFGGRSVLGLAWRLQHGTLLGWSIGAAVLGAIAGALAPVVADAVAGNDSLAQLIASLSPGTEADTAAVFTTAILGMTGVLAAASGVQAVLRLRSEEQEGRAELLLSTPTSRWVWAGSTMFIAAISVFAVCLVGGVATGALLVASGNPEALGEYAAAGLAHAPAALVFVALTGLVFAALPRLTVAVGWSILVVGLVLGQFGELLDLPEWAQDISPFRHSSAVPVEAFDAGAAAALVAIAVGGVILALAVLRRRSLVT</sequence>
<dbReference type="Proteomes" id="UP001160142">
    <property type="component" value="Unassembled WGS sequence"/>
</dbReference>
<accession>A0ABT6KQ68</accession>
<feature type="transmembrane region" description="Helical" evidence="1">
    <location>
        <begin position="123"/>
        <end position="147"/>
    </location>
</feature>
<gene>
    <name evidence="2" type="ORF">M2152_002300</name>
</gene>
<feature type="transmembrane region" description="Helical" evidence="1">
    <location>
        <begin position="17"/>
        <end position="37"/>
    </location>
</feature>
<evidence type="ECO:0000313" key="3">
    <source>
        <dbReference type="Proteomes" id="UP001160142"/>
    </source>
</evidence>
<feature type="transmembrane region" description="Helical" evidence="1">
    <location>
        <begin position="394"/>
        <end position="423"/>
    </location>
</feature>
<feature type="transmembrane region" description="Helical" evidence="1">
    <location>
        <begin position="72"/>
        <end position="97"/>
    </location>
</feature>
<feature type="transmembrane region" description="Helical" evidence="1">
    <location>
        <begin position="435"/>
        <end position="456"/>
    </location>
</feature>
<feature type="transmembrane region" description="Helical" evidence="1">
    <location>
        <begin position="301"/>
        <end position="323"/>
    </location>
</feature>
<dbReference type="EMBL" id="JARXVQ010000001">
    <property type="protein sequence ID" value="MDH6182118.1"/>
    <property type="molecule type" value="Genomic_DNA"/>
</dbReference>
<keyword evidence="1" id="KW-0472">Membrane</keyword>
<feature type="transmembrane region" description="Helical" evidence="1">
    <location>
        <begin position="463"/>
        <end position="481"/>
    </location>
</feature>
<feature type="transmembrane region" description="Helical" evidence="1">
    <location>
        <begin position="510"/>
        <end position="531"/>
    </location>
</feature>
<feature type="transmembrane region" description="Helical" evidence="1">
    <location>
        <begin position="189"/>
        <end position="208"/>
    </location>
</feature>
<keyword evidence="1" id="KW-0812">Transmembrane</keyword>
<name>A0ABT6KQ68_9MICO</name>
<evidence type="ECO:0000313" key="2">
    <source>
        <dbReference type="EMBL" id="MDH6182118.1"/>
    </source>
</evidence>
<reference evidence="2 3" key="1">
    <citation type="submission" date="2023-04" db="EMBL/GenBank/DDBJ databases">
        <title>Genome Encyclopedia of Bacteria and Archaea VI: Functional Genomics of Type Strains.</title>
        <authorList>
            <person name="Whitman W."/>
        </authorList>
    </citation>
    <scope>NUCLEOTIDE SEQUENCE [LARGE SCALE GENOMIC DNA]</scope>
    <source>
        <strain evidence="2 3">SG_E_30_P1</strain>
    </source>
</reference>
<comment type="caution">
    <text evidence="2">The sequence shown here is derived from an EMBL/GenBank/DDBJ whole genome shotgun (WGS) entry which is preliminary data.</text>
</comment>
<protein>
    <submittedName>
        <fullName evidence="2">ABC-2 type transport system permease protein</fullName>
    </submittedName>
</protein>